<keyword evidence="2" id="KW-0808">Transferase</keyword>
<reference evidence="3" key="1">
    <citation type="journal article" date="2013" name="Environ. Microbiol.">
        <title>Seasonally variable intestinal metagenomes of the red palm weevil (Rhynchophorus ferrugineus).</title>
        <authorList>
            <person name="Jia S."/>
            <person name="Zhang X."/>
            <person name="Zhang G."/>
            <person name="Yin A."/>
            <person name="Zhang S."/>
            <person name="Li F."/>
            <person name="Wang L."/>
            <person name="Zhao D."/>
            <person name="Yun Q."/>
            <person name="Tala"/>
            <person name="Wang J."/>
            <person name="Sun G."/>
            <person name="Baabdullah M."/>
            <person name="Yu X."/>
            <person name="Hu S."/>
            <person name="Al-Mssallem I.S."/>
            <person name="Yu J."/>
        </authorList>
    </citation>
    <scope>NUCLEOTIDE SEQUENCE</scope>
</reference>
<dbReference type="EC" id="2.4.1.1" evidence="2"/>
<keyword evidence="2" id="KW-0328">Glycosyltransferase</keyword>
<comment type="function">
    <text evidence="2">Allosteric enzyme that catalyzes the rate-limiting step in glycogen catabolism, the phosphorolytic cleavage of glycogen to produce glucose-1-phosphate, and plays a central role in maintaining cellular and organismal glucose homeostasis.</text>
</comment>
<evidence type="ECO:0000256" key="2">
    <source>
        <dbReference type="RuleBase" id="RU000587"/>
    </source>
</evidence>
<proteinExistence type="inferred from homology"/>
<dbReference type="GO" id="GO:0030170">
    <property type="term" value="F:pyridoxal phosphate binding"/>
    <property type="evidence" value="ECO:0007669"/>
    <property type="project" value="TreeGrafter"/>
</dbReference>
<comment type="cofactor">
    <cofactor evidence="2">
        <name>pyridoxal 5'-phosphate</name>
        <dbReference type="ChEBI" id="CHEBI:597326"/>
    </cofactor>
</comment>
<comment type="similarity">
    <text evidence="1 2">Belongs to the glycogen phosphorylase family.</text>
</comment>
<accession>A0A060CL06</accession>
<dbReference type="GO" id="GO:0008184">
    <property type="term" value="F:glycogen phosphorylase activity"/>
    <property type="evidence" value="ECO:0007669"/>
    <property type="project" value="InterPro"/>
</dbReference>
<dbReference type="PANTHER" id="PTHR11468">
    <property type="entry name" value="GLYCOGEN PHOSPHORYLASE"/>
    <property type="match status" value="1"/>
</dbReference>
<dbReference type="SUPFAM" id="SSF53756">
    <property type="entry name" value="UDP-Glycosyltransferase/glycogen phosphorylase"/>
    <property type="match status" value="1"/>
</dbReference>
<dbReference type="PANTHER" id="PTHR11468:SF27">
    <property type="entry name" value="ALPHA-1,4 GLUCAN PHOSPHORYLASE L-2 ISOZYME, CHLOROPLASTIC_AMYLOPLASTIC"/>
    <property type="match status" value="1"/>
</dbReference>
<keyword evidence="2" id="KW-0663">Pyridoxal phosphate</keyword>
<sequence>MKLKLANKRDLTYLIKQKTGIAVSPNAIFDVQIKRLHAYKRQLLKFVTNH</sequence>
<dbReference type="Gene3D" id="3.40.50.2000">
    <property type="entry name" value="Glycogen Phosphorylase B"/>
    <property type="match status" value="1"/>
</dbReference>
<protein>
    <recommendedName>
        <fullName evidence="2">Alpha-1,4 glucan phosphorylase</fullName>
        <ecNumber evidence="2">2.4.1.1</ecNumber>
    </recommendedName>
</protein>
<dbReference type="AlphaFoldDB" id="A0A060CL06"/>
<evidence type="ECO:0000256" key="1">
    <source>
        <dbReference type="ARBA" id="ARBA00006047"/>
    </source>
</evidence>
<evidence type="ECO:0000313" key="3">
    <source>
        <dbReference type="EMBL" id="AIA95924.1"/>
    </source>
</evidence>
<name>A0A060CL06_9BACI</name>
<dbReference type="GO" id="GO:0005737">
    <property type="term" value="C:cytoplasm"/>
    <property type="evidence" value="ECO:0007669"/>
    <property type="project" value="TreeGrafter"/>
</dbReference>
<dbReference type="EMBL" id="KF128559">
    <property type="protein sequence ID" value="AIA95924.1"/>
    <property type="molecule type" value="Genomic_DNA"/>
</dbReference>
<organism evidence="3">
    <name type="scientific">uncultured Bacillus sp</name>
    <dbReference type="NCBI Taxonomy" id="83428"/>
    <lineage>
        <taxon>Bacteria</taxon>
        <taxon>Bacillati</taxon>
        <taxon>Bacillota</taxon>
        <taxon>Bacilli</taxon>
        <taxon>Bacillales</taxon>
        <taxon>Bacillaceae</taxon>
        <taxon>Bacillus</taxon>
        <taxon>environmental samples</taxon>
    </lineage>
</organism>
<comment type="catalytic activity">
    <reaction evidence="2">
        <text>[(1-&gt;4)-alpha-D-glucosyl](n) + phosphate = [(1-&gt;4)-alpha-D-glucosyl](n-1) + alpha-D-glucose 1-phosphate</text>
        <dbReference type="Rhea" id="RHEA:41732"/>
        <dbReference type="Rhea" id="RHEA-COMP:9584"/>
        <dbReference type="Rhea" id="RHEA-COMP:9586"/>
        <dbReference type="ChEBI" id="CHEBI:15444"/>
        <dbReference type="ChEBI" id="CHEBI:43474"/>
        <dbReference type="ChEBI" id="CHEBI:58601"/>
        <dbReference type="EC" id="2.4.1.1"/>
    </reaction>
</comment>
<dbReference type="Pfam" id="PF00343">
    <property type="entry name" value="Phosphorylase"/>
    <property type="match status" value="1"/>
</dbReference>
<dbReference type="GO" id="GO:0005980">
    <property type="term" value="P:glycogen catabolic process"/>
    <property type="evidence" value="ECO:0007669"/>
    <property type="project" value="TreeGrafter"/>
</dbReference>
<dbReference type="InterPro" id="IPR000811">
    <property type="entry name" value="Glyco_trans_35"/>
</dbReference>
<keyword evidence="2" id="KW-0119">Carbohydrate metabolism</keyword>